<evidence type="ECO:0000313" key="10">
    <source>
        <dbReference type="EMBL" id="GGB15157.1"/>
    </source>
</evidence>
<feature type="transmembrane region" description="Helical" evidence="8">
    <location>
        <begin position="32"/>
        <end position="53"/>
    </location>
</feature>
<dbReference type="RefSeq" id="WP_188835037.1">
    <property type="nucleotide sequence ID" value="NZ_BMHI01000001.1"/>
</dbReference>
<dbReference type="PANTHER" id="PTHR30576:SF10">
    <property type="entry name" value="SLL5057 PROTEIN"/>
    <property type="match status" value="1"/>
</dbReference>
<evidence type="ECO:0000256" key="6">
    <source>
        <dbReference type="ARBA" id="ARBA00023136"/>
    </source>
</evidence>
<feature type="region of interest" description="Disordered" evidence="7">
    <location>
        <begin position="1"/>
        <end position="20"/>
    </location>
</feature>
<evidence type="ECO:0000256" key="4">
    <source>
        <dbReference type="ARBA" id="ARBA00022692"/>
    </source>
</evidence>
<comment type="caution">
    <text evidence="10">The sequence shown here is derived from an EMBL/GenBank/DDBJ whole genome shotgun (WGS) entry which is preliminary data.</text>
</comment>
<accession>A0A916SUX3</accession>
<gene>
    <name evidence="10" type="ORF">GCM10011492_01030</name>
</gene>
<dbReference type="EMBL" id="BMHI01000001">
    <property type="protein sequence ID" value="GGB15157.1"/>
    <property type="molecule type" value="Genomic_DNA"/>
</dbReference>
<dbReference type="NCBIfam" id="TIGR03025">
    <property type="entry name" value="EPS_sugtrans"/>
    <property type="match status" value="1"/>
</dbReference>
<dbReference type="InterPro" id="IPR017475">
    <property type="entry name" value="EPS_sugar_tfrase"/>
</dbReference>
<evidence type="ECO:0000259" key="9">
    <source>
        <dbReference type="Pfam" id="PF02397"/>
    </source>
</evidence>
<feature type="transmembrane region" description="Helical" evidence="8">
    <location>
        <begin position="65"/>
        <end position="86"/>
    </location>
</feature>
<keyword evidence="5 8" id="KW-1133">Transmembrane helix</keyword>
<feature type="domain" description="Bacterial sugar transferase" evidence="9">
    <location>
        <begin position="302"/>
        <end position="489"/>
    </location>
</feature>
<sequence>MNVTDSLSSAQRTGRPTRSTNIAKQRHHFRTVVAALDVVVIVVAIVIAVLLRFGENTDAAQVGTASGPLGYTFFSACLAIAWVIALHAKQCYRVELFGVGDDEFRRVARATFGLFGAIAIVALLAKLDLARGYLAIAFPLGLLLLLLERAIVRRWIVRRRAHGDYCDQTLIIGTPPEVRRAASVIARHPAAGYRAALVSVIGTDESPFVLSDGTEVDNVGPIADVSTLDGSINTLIVAGQSAMTPEEVRQIGWQLEGTDIRLALTSTMTDVAGPRIHRRPIEGLPLMSVESPTYAGRKFLVKRMLDIAISVVVLVLLSPVLVVLAACVYFEDRGPVLFRQVRVGVNGQLFRMTKFRSMVVDAEKLRADLVPDDASGVLFKMKDDPRITRVGKFIRTYSLDELPQLFDVLIGHMSLVGPRPPLPDEVRRYEKHVHRRLNVKPGVTGPWQVGGRSKLTWAQSVQKDLYYVENWSVTGDLAILARTVRAVLQREGAH</sequence>
<evidence type="ECO:0000256" key="1">
    <source>
        <dbReference type="ARBA" id="ARBA00004141"/>
    </source>
</evidence>
<evidence type="ECO:0000256" key="8">
    <source>
        <dbReference type="SAM" id="Phobius"/>
    </source>
</evidence>
<evidence type="ECO:0000313" key="11">
    <source>
        <dbReference type="Proteomes" id="UP000636793"/>
    </source>
</evidence>
<dbReference type="InterPro" id="IPR003362">
    <property type="entry name" value="Bact_transf"/>
</dbReference>
<name>A0A916SUX3_9MICO</name>
<protein>
    <submittedName>
        <fullName evidence="10">Polyprenyl glycosylphosphotransferase</fullName>
    </submittedName>
</protein>
<reference evidence="10" key="2">
    <citation type="submission" date="2020-09" db="EMBL/GenBank/DDBJ databases">
        <authorList>
            <person name="Sun Q."/>
            <person name="Zhou Y."/>
        </authorList>
    </citation>
    <scope>NUCLEOTIDE SEQUENCE</scope>
    <source>
        <strain evidence="10">CGMCC 1.15085</strain>
    </source>
</reference>
<evidence type="ECO:0000256" key="7">
    <source>
        <dbReference type="SAM" id="MobiDB-lite"/>
    </source>
</evidence>
<dbReference type="AlphaFoldDB" id="A0A916SUX3"/>
<proteinExistence type="inferred from homology"/>
<evidence type="ECO:0000256" key="2">
    <source>
        <dbReference type="ARBA" id="ARBA00006464"/>
    </source>
</evidence>
<organism evidence="10 11">
    <name type="scientific">Flexivirga endophytica</name>
    <dbReference type="NCBI Taxonomy" id="1849103"/>
    <lineage>
        <taxon>Bacteria</taxon>
        <taxon>Bacillati</taxon>
        <taxon>Actinomycetota</taxon>
        <taxon>Actinomycetes</taxon>
        <taxon>Micrococcales</taxon>
        <taxon>Dermacoccaceae</taxon>
        <taxon>Flexivirga</taxon>
    </lineage>
</organism>
<keyword evidence="3" id="KW-0808">Transferase</keyword>
<reference evidence="10" key="1">
    <citation type="journal article" date="2014" name="Int. J. Syst. Evol. Microbiol.">
        <title>Complete genome sequence of Corynebacterium casei LMG S-19264T (=DSM 44701T), isolated from a smear-ripened cheese.</title>
        <authorList>
            <consortium name="US DOE Joint Genome Institute (JGI-PGF)"/>
            <person name="Walter F."/>
            <person name="Albersmeier A."/>
            <person name="Kalinowski J."/>
            <person name="Ruckert C."/>
        </authorList>
    </citation>
    <scope>NUCLEOTIDE SEQUENCE</scope>
    <source>
        <strain evidence="10">CGMCC 1.15085</strain>
    </source>
</reference>
<evidence type="ECO:0000256" key="3">
    <source>
        <dbReference type="ARBA" id="ARBA00022679"/>
    </source>
</evidence>
<evidence type="ECO:0000256" key="5">
    <source>
        <dbReference type="ARBA" id="ARBA00022989"/>
    </source>
</evidence>
<feature type="transmembrane region" description="Helical" evidence="8">
    <location>
        <begin position="107"/>
        <end position="127"/>
    </location>
</feature>
<comment type="similarity">
    <text evidence="2">Belongs to the bacterial sugar transferase family.</text>
</comment>
<dbReference type="GO" id="GO:0016020">
    <property type="term" value="C:membrane"/>
    <property type="evidence" value="ECO:0007669"/>
    <property type="project" value="UniProtKB-SubCell"/>
</dbReference>
<feature type="transmembrane region" description="Helical" evidence="8">
    <location>
        <begin position="133"/>
        <end position="152"/>
    </location>
</feature>
<keyword evidence="4 8" id="KW-0812">Transmembrane</keyword>
<dbReference type="Pfam" id="PF02397">
    <property type="entry name" value="Bac_transf"/>
    <property type="match status" value="1"/>
</dbReference>
<feature type="transmembrane region" description="Helical" evidence="8">
    <location>
        <begin position="307"/>
        <end position="331"/>
    </location>
</feature>
<keyword evidence="6 8" id="KW-0472">Membrane</keyword>
<dbReference type="Proteomes" id="UP000636793">
    <property type="component" value="Unassembled WGS sequence"/>
</dbReference>
<keyword evidence="11" id="KW-1185">Reference proteome</keyword>
<dbReference type="GO" id="GO:0016780">
    <property type="term" value="F:phosphotransferase activity, for other substituted phosphate groups"/>
    <property type="evidence" value="ECO:0007669"/>
    <property type="project" value="TreeGrafter"/>
</dbReference>
<comment type="subcellular location">
    <subcellularLocation>
        <location evidence="1">Membrane</location>
        <topology evidence="1">Multi-pass membrane protein</topology>
    </subcellularLocation>
</comment>
<dbReference type="PANTHER" id="PTHR30576">
    <property type="entry name" value="COLANIC BIOSYNTHESIS UDP-GLUCOSE LIPID CARRIER TRANSFERASE"/>
    <property type="match status" value="1"/>
</dbReference>